<dbReference type="EMBL" id="JAAGLQ010000287">
    <property type="protein sequence ID" value="NEA16737.1"/>
    <property type="molecule type" value="Genomic_DNA"/>
</dbReference>
<dbReference type="GO" id="GO:0005524">
    <property type="term" value="F:ATP binding"/>
    <property type="evidence" value="ECO:0007669"/>
    <property type="project" value="UniProtKB-KW"/>
</dbReference>
<dbReference type="EMBL" id="JAHUVW010000001">
    <property type="protein sequence ID" value="MBV7671719.1"/>
    <property type="molecule type" value="Genomic_DNA"/>
</dbReference>
<dbReference type="Gene3D" id="3.30.565.10">
    <property type="entry name" value="Histidine kinase-like ATPase, C-terminal domain"/>
    <property type="match status" value="1"/>
</dbReference>
<proteinExistence type="predicted"/>
<keyword evidence="1" id="KW-0723">Serine/threonine-protein kinase</keyword>
<name>A0A6N9TZA3_STRHA</name>
<evidence type="ECO:0000313" key="3">
    <source>
        <dbReference type="EMBL" id="MBV7671719.1"/>
    </source>
</evidence>
<dbReference type="PANTHER" id="PTHR35526:SF3">
    <property type="entry name" value="ANTI-SIGMA-F FACTOR RSBW"/>
    <property type="match status" value="1"/>
</dbReference>
<dbReference type="PANTHER" id="PTHR35526">
    <property type="entry name" value="ANTI-SIGMA-F FACTOR RSBW-RELATED"/>
    <property type="match status" value="1"/>
</dbReference>
<gene>
    <name evidence="4" type="ORF">G3I29_14620</name>
    <name evidence="3" type="ORF">STHAL_19930</name>
</gene>
<organism evidence="4 5">
    <name type="scientific">Streptomyces halstedii</name>
    <dbReference type="NCBI Taxonomy" id="1944"/>
    <lineage>
        <taxon>Bacteria</taxon>
        <taxon>Bacillati</taxon>
        <taxon>Actinomycetota</taxon>
        <taxon>Actinomycetes</taxon>
        <taxon>Kitasatosporales</taxon>
        <taxon>Streptomycetaceae</taxon>
        <taxon>Streptomyces</taxon>
    </lineage>
</organism>
<evidence type="ECO:0000313" key="5">
    <source>
        <dbReference type="Proteomes" id="UP000471293"/>
    </source>
</evidence>
<accession>A0A6N9TZA3</accession>
<evidence type="ECO:0000259" key="2">
    <source>
        <dbReference type="Pfam" id="PF13581"/>
    </source>
</evidence>
<keyword evidence="4" id="KW-0067">ATP-binding</keyword>
<reference evidence="3 6" key="2">
    <citation type="submission" date="2021-07" db="EMBL/GenBank/DDBJ databases">
        <title>Sequencing Streptomyces halstedii LGO-A4 genome an citrus endophytic actinomycete.</title>
        <authorList>
            <person name="Samborskyy M."/>
            <person name="Scott N."/>
            <person name="Deglau R."/>
            <person name="Dickens S."/>
            <person name="Oliveira L.G."/>
        </authorList>
    </citation>
    <scope>NUCLEOTIDE SEQUENCE [LARGE SCALE GENOMIC DNA]</scope>
    <source>
        <strain evidence="3 6">LGO-A4</strain>
    </source>
</reference>
<keyword evidence="6" id="KW-1185">Reference proteome</keyword>
<keyword evidence="4" id="KW-0547">Nucleotide-binding</keyword>
<dbReference type="AlphaFoldDB" id="A0A6N9TZA3"/>
<dbReference type="Proteomes" id="UP000471293">
    <property type="component" value="Unassembled WGS sequence"/>
</dbReference>
<dbReference type="GO" id="GO:0004674">
    <property type="term" value="F:protein serine/threonine kinase activity"/>
    <property type="evidence" value="ECO:0007669"/>
    <property type="project" value="UniProtKB-KW"/>
</dbReference>
<dbReference type="CDD" id="cd16936">
    <property type="entry name" value="HATPase_RsbW-like"/>
    <property type="match status" value="1"/>
</dbReference>
<dbReference type="Pfam" id="PF13581">
    <property type="entry name" value="HATPase_c_2"/>
    <property type="match status" value="1"/>
</dbReference>
<protein>
    <submittedName>
        <fullName evidence="4">ATP-binding protein</fullName>
    </submittedName>
</protein>
<sequence length="153" mass="16547">MSTPVTPATAHPVTPHTFAQRFSSTPRGARLARRLAALQLDRWGVAYGSDLADAATLIVAELAANAATHGRVPGRDFELRLTRVPGAVLRIEVSDARGESRPPLPEDLAEPTADDLSGRGLLLVRALADRWCVRDRVPVGKTVCAELDLRRRP</sequence>
<comment type="caution">
    <text evidence="4">The sequence shown here is derived from an EMBL/GenBank/DDBJ whole genome shotgun (WGS) entry which is preliminary data.</text>
</comment>
<dbReference type="InterPro" id="IPR050267">
    <property type="entry name" value="Anti-sigma-factor_SerPK"/>
</dbReference>
<evidence type="ECO:0000313" key="4">
    <source>
        <dbReference type="EMBL" id="NEA16737.1"/>
    </source>
</evidence>
<evidence type="ECO:0000256" key="1">
    <source>
        <dbReference type="ARBA" id="ARBA00022527"/>
    </source>
</evidence>
<dbReference type="InterPro" id="IPR036890">
    <property type="entry name" value="HATPase_C_sf"/>
</dbReference>
<dbReference type="SUPFAM" id="SSF55874">
    <property type="entry name" value="ATPase domain of HSP90 chaperone/DNA topoisomerase II/histidine kinase"/>
    <property type="match status" value="1"/>
</dbReference>
<keyword evidence="1" id="KW-0808">Transferase</keyword>
<dbReference type="InterPro" id="IPR003594">
    <property type="entry name" value="HATPase_dom"/>
</dbReference>
<dbReference type="Proteomes" id="UP000735541">
    <property type="component" value="Unassembled WGS sequence"/>
</dbReference>
<keyword evidence="1" id="KW-0418">Kinase</keyword>
<reference evidence="4 5" key="1">
    <citation type="submission" date="2020-01" db="EMBL/GenBank/DDBJ databases">
        <title>Insect and environment-associated Actinomycetes.</title>
        <authorList>
            <person name="Currrie C."/>
            <person name="Chevrette M."/>
            <person name="Carlson C."/>
            <person name="Stubbendieck R."/>
            <person name="Wendt-Pienkowski E."/>
        </authorList>
    </citation>
    <scope>NUCLEOTIDE SEQUENCE [LARGE SCALE GENOMIC DNA]</scope>
    <source>
        <strain evidence="4 5">SID11342</strain>
    </source>
</reference>
<dbReference type="RefSeq" id="WP_164345069.1">
    <property type="nucleotide sequence ID" value="NZ_JAAGLQ010000287.1"/>
</dbReference>
<evidence type="ECO:0000313" key="6">
    <source>
        <dbReference type="Proteomes" id="UP000735541"/>
    </source>
</evidence>
<feature type="domain" description="Histidine kinase/HSP90-like ATPase" evidence="2">
    <location>
        <begin position="22"/>
        <end position="145"/>
    </location>
</feature>